<organism evidence="1 2">
    <name type="scientific">Onchocerca volvulus</name>
    <dbReference type="NCBI Taxonomy" id="6282"/>
    <lineage>
        <taxon>Eukaryota</taxon>
        <taxon>Metazoa</taxon>
        <taxon>Ecdysozoa</taxon>
        <taxon>Nematoda</taxon>
        <taxon>Chromadorea</taxon>
        <taxon>Rhabditida</taxon>
        <taxon>Spirurina</taxon>
        <taxon>Spiruromorpha</taxon>
        <taxon>Filarioidea</taxon>
        <taxon>Onchocercidae</taxon>
        <taxon>Onchocerca</taxon>
    </lineage>
</organism>
<protein>
    <submittedName>
        <fullName evidence="1">Uncharacterized protein</fullName>
    </submittedName>
</protein>
<reference evidence="1" key="2">
    <citation type="submission" date="2022-06" db="UniProtKB">
        <authorList>
            <consortium name="EnsemblMetazoa"/>
        </authorList>
    </citation>
    <scope>IDENTIFICATION</scope>
</reference>
<dbReference type="EnsemblMetazoa" id="OVOC12579.1">
    <property type="protein sequence ID" value="OVOC12579.1"/>
    <property type="gene ID" value="WBGene00249388"/>
</dbReference>
<dbReference type="Proteomes" id="UP000024404">
    <property type="component" value="Unassembled WGS sequence"/>
</dbReference>
<proteinExistence type="predicted"/>
<evidence type="ECO:0000313" key="1">
    <source>
        <dbReference type="EnsemblMetazoa" id="OVOC12579.1"/>
    </source>
</evidence>
<reference evidence="2" key="1">
    <citation type="submission" date="2013-10" db="EMBL/GenBank/DDBJ databases">
        <title>Genome sequencing of Onchocerca volvulus.</title>
        <authorList>
            <person name="Cotton J."/>
            <person name="Tsai J."/>
            <person name="Stanley E."/>
            <person name="Tracey A."/>
            <person name="Holroyd N."/>
            <person name="Lustigman S."/>
            <person name="Berriman M."/>
        </authorList>
    </citation>
    <scope>NUCLEOTIDE SEQUENCE</scope>
</reference>
<keyword evidence="2" id="KW-1185">Reference proteome</keyword>
<dbReference type="EMBL" id="CMVM020000528">
    <property type="status" value="NOT_ANNOTATED_CDS"/>
    <property type="molecule type" value="Genomic_DNA"/>
</dbReference>
<dbReference type="AlphaFoldDB" id="A0A8R1TN14"/>
<accession>A0A8R1TN14</accession>
<name>A0A8R1TN14_ONCVO</name>
<evidence type="ECO:0000313" key="2">
    <source>
        <dbReference type="Proteomes" id="UP000024404"/>
    </source>
</evidence>
<sequence>MTNISDIADQFREALCLELMLNMKAIKAKNNQSVNRISDFVPCERLCRKKGARDELRKLVKQFWNR</sequence>